<evidence type="ECO:0000256" key="1">
    <source>
        <dbReference type="SAM" id="Phobius"/>
    </source>
</evidence>
<dbReference type="GO" id="GO:0009103">
    <property type="term" value="P:lipopolysaccharide biosynthetic process"/>
    <property type="evidence" value="ECO:0007669"/>
    <property type="project" value="TreeGrafter"/>
</dbReference>
<protein>
    <submittedName>
        <fullName evidence="4">Acyltransferase</fullName>
    </submittedName>
</protein>
<dbReference type="InterPro" id="IPR002656">
    <property type="entry name" value="Acyl_transf_3_dom"/>
</dbReference>
<feature type="domain" description="Acyltransferase 3" evidence="2">
    <location>
        <begin position="20"/>
        <end position="354"/>
    </location>
</feature>
<keyword evidence="4" id="KW-0012">Acyltransferase</keyword>
<proteinExistence type="predicted"/>
<evidence type="ECO:0000259" key="3">
    <source>
        <dbReference type="Pfam" id="PF19040"/>
    </source>
</evidence>
<accession>A0A846Y484</accession>
<sequence>MPGAVTDTATDQSRPVTYRKDLDGLRGLAIALVVVFHLWCGRVSGGVDIFLVLSGYFFTGSLLRRATSGGPVGIGTTLRRTARRLLPALVTVLAAVVVGTVLLRPYTQWSDLAGQTLASLLYYQNWQLATTWSDYLAADPSVSPLQHLWSMSVQGQYYVAALLVVAATVWICRRAGRDSAIRPALATVIGVGIVASFLYATHGLATHQGWNYYDSAARAWELLIGAALALAATALRVPRPVRVVLAAAGLLVVFVGGWITDGASQFPGPPALLPVGAAVALIVAGAGVSAQEQPWLTRVLASDPLVRLGDIAYSLYLWHWPLLIFLLSERGGSHVGLRGGLAVIAASMVLAYLTHRYIEEPLRLSRPRPSDTGPAFGPRYRRTAGVALSLTAVLVAGSAVAWSAVMHTHPPRAVGALDPTQYPGAEALASGAPVPQARMRPTVYEAPAELPPPTVDGCIADWNNRDVVTCTYGVPDAERTLAVVGNSHAEHWMPALQQLAEQYRFKILVHLKMGCPLTLDPNAMYKGEPNADCRDWTLGVLDVLGKERPDWVFTTATRPIDAGGDETPQDYVDVWKALSDEGMRVVAVRDTPWLRHHGVRYKAADCLAERGNRTSCGIRRSDALSPVNPALAPAAAFPNIFPIDLTDAVCEPDICPVEVGNILVYHDEHHFTASYSRSLGPELGRQLGPVLEWW</sequence>
<dbReference type="InterPro" id="IPR050879">
    <property type="entry name" value="Acyltransferase_3"/>
</dbReference>
<name>A0A846Y484_9NOCA</name>
<feature type="transmembrane region" description="Helical" evidence="1">
    <location>
        <begin position="271"/>
        <end position="290"/>
    </location>
</feature>
<keyword evidence="1" id="KW-1133">Transmembrane helix</keyword>
<feature type="transmembrane region" description="Helical" evidence="1">
    <location>
        <begin position="155"/>
        <end position="172"/>
    </location>
</feature>
<dbReference type="PANTHER" id="PTHR23028">
    <property type="entry name" value="ACETYLTRANSFERASE"/>
    <property type="match status" value="1"/>
</dbReference>
<feature type="transmembrane region" description="Helical" evidence="1">
    <location>
        <begin position="242"/>
        <end position="259"/>
    </location>
</feature>
<feature type="transmembrane region" description="Helical" evidence="1">
    <location>
        <begin position="386"/>
        <end position="405"/>
    </location>
</feature>
<keyword evidence="4" id="KW-0808">Transferase</keyword>
<keyword evidence="1" id="KW-0472">Membrane</keyword>
<organism evidence="4 5">
    <name type="scientific">Nocardia vermiculata</name>
    <dbReference type="NCBI Taxonomy" id="257274"/>
    <lineage>
        <taxon>Bacteria</taxon>
        <taxon>Bacillati</taxon>
        <taxon>Actinomycetota</taxon>
        <taxon>Actinomycetes</taxon>
        <taxon>Mycobacteriales</taxon>
        <taxon>Nocardiaceae</taxon>
        <taxon>Nocardia</taxon>
    </lineage>
</organism>
<reference evidence="4 5" key="1">
    <citation type="submission" date="2020-04" db="EMBL/GenBank/DDBJ databases">
        <title>MicrobeNet Type strains.</title>
        <authorList>
            <person name="Nicholson A.C."/>
        </authorList>
    </citation>
    <scope>NUCLEOTIDE SEQUENCE [LARGE SCALE GENOMIC DNA]</scope>
    <source>
        <strain evidence="4 5">JCM 12354</strain>
    </source>
</reference>
<comment type="caution">
    <text evidence="4">The sequence shown here is derived from an EMBL/GenBank/DDBJ whole genome shotgun (WGS) entry which is preliminary data.</text>
</comment>
<feature type="transmembrane region" description="Helical" evidence="1">
    <location>
        <begin position="85"/>
        <end position="103"/>
    </location>
</feature>
<dbReference type="RefSeq" id="WP_067874504.1">
    <property type="nucleotide sequence ID" value="NZ_JAAXOP010000013.1"/>
</dbReference>
<evidence type="ECO:0000313" key="5">
    <source>
        <dbReference type="Proteomes" id="UP000565711"/>
    </source>
</evidence>
<evidence type="ECO:0000259" key="2">
    <source>
        <dbReference type="Pfam" id="PF01757"/>
    </source>
</evidence>
<dbReference type="GO" id="GO:0016747">
    <property type="term" value="F:acyltransferase activity, transferring groups other than amino-acyl groups"/>
    <property type="evidence" value="ECO:0007669"/>
    <property type="project" value="InterPro"/>
</dbReference>
<dbReference type="EMBL" id="JAAXOP010000013">
    <property type="protein sequence ID" value="NKY52664.1"/>
    <property type="molecule type" value="Genomic_DNA"/>
</dbReference>
<dbReference type="PANTHER" id="PTHR23028:SF53">
    <property type="entry name" value="ACYL_TRANSF_3 DOMAIN-CONTAINING PROTEIN"/>
    <property type="match status" value="1"/>
</dbReference>
<feature type="domain" description="SGNH" evidence="3">
    <location>
        <begin position="468"/>
        <end position="683"/>
    </location>
</feature>
<dbReference type="InterPro" id="IPR043968">
    <property type="entry name" value="SGNH"/>
</dbReference>
<keyword evidence="5" id="KW-1185">Reference proteome</keyword>
<gene>
    <name evidence="4" type="ORF">HGA08_20885</name>
</gene>
<dbReference type="AlphaFoldDB" id="A0A846Y484"/>
<feature type="transmembrane region" description="Helical" evidence="1">
    <location>
        <begin position="45"/>
        <end position="64"/>
    </location>
</feature>
<keyword evidence="1" id="KW-0812">Transmembrane</keyword>
<dbReference type="Proteomes" id="UP000565711">
    <property type="component" value="Unassembled WGS sequence"/>
</dbReference>
<feature type="transmembrane region" description="Helical" evidence="1">
    <location>
        <begin position="184"/>
        <end position="205"/>
    </location>
</feature>
<dbReference type="GO" id="GO:0016020">
    <property type="term" value="C:membrane"/>
    <property type="evidence" value="ECO:0007669"/>
    <property type="project" value="TreeGrafter"/>
</dbReference>
<dbReference type="Pfam" id="PF01757">
    <property type="entry name" value="Acyl_transf_3"/>
    <property type="match status" value="1"/>
</dbReference>
<feature type="transmembrane region" description="Helical" evidence="1">
    <location>
        <begin position="22"/>
        <end position="39"/>
    </location>
</feature>
<dbReference type="Pfam" id="PF19040">
    <property type="entry name" value="SGNH"/>
    <property type="match status" value="1"/>
</dbReference>
<evidence type="ECO:0000313" key="4">
    <source>
        <dbReference type="EMBL" id="NKY52664.1"/>
    </source>
</evidence>
<feature type="transmembrane region" description="Helical" evidence="1">
    <location>
        <begin position="217"/>
        <end position="235"/>
    </location>
</feature>